<dbReference type="EMBL" id="LR031575">
    <property type="protein sequence ID" value="VDD05227.1"/>
    <property type="molecule type" value="Genomic_DNA"/>
</dbReference>
<name>A0A3P6BGT9_BRACM</name>
<sequence>MVRPSRDEDRWEHLNYIAGHVDYMEEACKRSKEIIQGLVKRGVVVVSFASYEKEEACFGILSQNGKCKNHEHKNLAAECECDFRYLSLLLDWRVRGSGVGYPSKASLRCTASSG</sequence>
<evidence type="ECO:0000313" key="1">
    <source>
        <dbReference type="EMBL" id="VDD05227.1"/>
    </source>
</evidence>
<protein>
    <submittedName>
        <fullName evidence="1">Uncharacterized protein</fullName>
    </submittedName>
</protein>
<accession>A0A3P6BGT9</accession>
<reference evidence="1" key="1">
    <citation type="submission" date="2018-11" db="EMBL/GenBank/DDBJ databases">
        <authorList>
            <consortium name="Genoscope - CEA"/>
            <person name="William W."/>
        </authorList>
    </citation>
    <scope>NUCLEOTIDE SEQUENCE</scope>
</reference>
<dbReference type="AlphaFoldDB" id="A0A3P6BGT9"/>
<gene>
    <name evidence="1" type="ORF">BRAA08T33950Z</name>
</gene>
<proteinExistence type="predicted"/>
<organism evidence="1">
    <name type="scientific">Brassica campestris</name>
    <name type="common">Field mustard</name>
    <dbReference type="NCBI Taxonomy" id="3711"/>
    <lineage>
        <taxon>Eukaryota</taxon>
        <taxon>Viridiplantae</taxon>
        <taxon>Streptophyta</taxon>
        <taxon>Embryophyta</taxon>
        <taxon>Tracheophyta</taxon>
        <taxon>Spermatophyta</taxon>
        <taxon>Magnoliopsida</taxon>
        <taxon>eudicotyledons</taxon>
        <taxon>Gunneridae</taxon>
        <taxon>Pentapetalae</taxon>
        <taxon>rosids</taxon>
        <taxon>malvids</taxon>
        <taxon>Brassicales</taxon>
        <taxon>Brassicaceae</taxon>
        <taxon>Brassiceae</taxon>
        <taxon>Brassica</taxon>
    </lineage>
</organism>